<evidence type="ECO:0000313" key="2">
    <source>
        <dbReference type="Proteomes" id="UP000250186"/>
    </source>
</evidence>
<dbReference type="Proteomes" id="UP000250186">
    <property type="component" value="Unassembled WGS sequence"/>
</dbReference>
<proteinExistence type="predicted"/>
<dbReference type="EMBL" id="LUSW01000006">
    <property type="protein sequence ID" value="RAT36574.1"/>
    <property type="molecule type" value="Genomic_DNA"/>
</dbReference>
<name>A0ABX9ERR6_9GAMM</name>
<protein>
    <submittedName>
        <fullName evidence="1">Uncharacterized protein</fullName>
    </submittedName>
</protein>
<keyword evidence="2" id="KW-1185">Reference proteome</keyword>
<sequence length="83" mass="9706">MSFAEDEIRYSGNFPVAAIFQRERFYWSYGAQEQKPQAVKAGYVIRKDDRINHRELNKALQVLFIQMIQACFRNPIMAASKFG</sequence>
<reference evidence="1 2" key="1">
    <citation type="submission" date="2016-02" db="EMBL/GenBank/DDBJ databases">
        <title>Species-wide whole genome sequencing reveals diversity, host range in Lonsdalea quercina.</title>
        <authorList>
            <person name="Li Y."/>
        </authorList>
    </citation>
    <scope>NUCLEOTIDE SEQUENCE [LARGE SCALE GENOMIC DNA]</scope>
    <source>
        <strain evidence="1 2">CFCC 12721</strain>
    </source>
</reference>
<comment type="caution">
    <text evidence="1">The sequence shown here is derived from an EMBL/GenBank/DDBJ whole genome shotgun (WGS) entry which is preliminary data.</text>
</comment>
<organism evidence="1 2">
    <name type="scientific">Lonsdalea populi</name>
    <dbReference type="NCBI Taxonomy" id="1172565"/>
    <lineage>
        <taxon>Bacteria</taxon>
        <taxon>Pseudomonadati</taxon>
        <taxon>Pseudomonadota</taxon>
        <taxon>Gammaproteobacteria</taxon>
        <taxon>Enterobacterales</taxon>
        <taxon>Pectobacteriaceae</taxon>
        <taxon>Lonsdalea</taxon>
    </lineage>
</organism>
<gene>
    <name evidence="1" type="ORF">AU492_03680</name>
</gene>
<accession>A0ABX9ERR6</accession>
<evidence type="ECO:0000313" key="1">
    <source>
        <dbReference type="EMBL" id="RAT36574.1"/>
    </source>
</evidence>